<accession>A0AAJ4WAQ5</accession>
<organism evidence="7 8">
    <name type="scientific">Pragia fontium DSM 5563 = ATCC 49100</name>
    <dbReference type="NCBI Taxonomy" id="1122977"/>
    <lineage>
        <taxon>Bacteria</taxon>
        <taxon>Pseudomonadati</taxon>
        <taxon>Pseudomonadota</taxon>
        <taxon>Gammaproteobacteria</taxon>
        <taxon>Enterobacterales</taxon>
        <taxon>Budviciaceae</taxon>
        <taxon>Pragia</taxon>
    </lineage>
</organism>
<gene>
    <name evidence="7" type="ORF">SAMN02745723_104219</name>
</gene>
<evidence type="ECO:0000256" key="5">
    <source>
        <dbReference type="ARBA" id="ARBA00023136"/>
    </source>
</evidence>
<evidence type="ECO:0000256" key="6">
    <source>
        <dbReference type="ARBA" id="ARBA00023237"/>
    </source>
</evidence>
<comment type="caution">
    <text evidence="7">The sequence shown here is derived from an EMBL/GenBank/DDBJ whole genome shotgun (WGS) entry which is preliminary data.</text>
</comment>
<evidence type="ECO:0000256" key="4">
    <source>
        <dbReference type="ARBA" id="ARBA00022729"/>
    </source>
</evidence>
<dbReference type="InterPro" id="IPR036777">
    <property type="entry name" value="Channel_Tsx-like_sf"/>
</dbReference>
<dbReference type="PRINTS" id="PR01277">
    <property type="entry name" value="CHANNELTSX"/>
</dbReference>
<protein>
    <recommendedName>
        <fullName evidence="3">Nucleoside-specific channel-forming protein Tsx</fullName>
    </recommendedName>
</protein>
<dbReference type="Pfam" id="PF03502">
    <property type="entry name" value="Channel_Tsx"/>
    <property type="match status" value="1"/>
</dbReference>
<keyword evidence="5" id="KW-0472">Membrane</keyword>
<proteinExistence type="inferred from homology"/>
<evidence type="ECO:0000256" key="2">
    <source>
        <dbReference type="ARBA" id="ARBA00008728"/>
    </source>
</evidence>
<dbReference type="NCBIfam" id="NF011686">
    <property type="entry name" value="PRK15106.1"/>
    <property type="match status" value="1"/>
</dbReference>
<keyword evidence="4" id="KW-0732">Signal</keyword>
<sequence>MKSIIKISCTILAMGSIHQSSANEAHQSMYLSDWWHQSINIVGSYNTRFGPIKNNDLYLEYEAYAKTDLIDFYGYIDVPKTFGVGNTTDVGIWDNGSPIFMEIEPRFSLSGITNSALKVGPFKDFYFANNYIFDTGKNSAARQSTWYMGLGTDIDTGLPFSLAANVYAKYQWQNYGAQNENSWDGYRFKIKYFAPISRVLGGDLAYIGYTNFDWGSDLGDKSGNSLNGKRVRSNNAIASSHILALNYDRLHYAVVARYFHNGGQWKDGTELNFGNGNFSTETTGWGYYLIAGYNF</sequence>
<dbReference type="GO" id="GO:0009279">
    <property type="term" value="C:cell outer membrane"/>
    <property type="evidence" value="ECO:0007669"/>
    <property type="project" value="UniProtKB-SubCell"/>
</dbReference>
<dbReference type="AlphaFoldDB" id="A0AAJ4WAQ5"/>
<dbReference type="RefSeq" id="WP_074822431.1">
    <property type="nucleotide sequence ID" value="NZ_FOLW01000004.1"/>
</dbReference>
<keyword evidence="6" id="KW-0998">Cell outer membrane</keyword>
<evidence type="ECO:0000313" key="8">
    <source>
        <dbReference type="Proteomes" id="UP000226420"/>
    </source>
</evidence>
<dbReference type="EMBL" id="FOLW01000004">
    <property type="protein sequence ID" value="SFC82116.1"/>
    <property type="molecule type" value="Genomic_DNA"/>
</dbReference>
<comment type="subcellular location">
    <subcellularLocation>
        <location evidence="1">Cell outer membrane</location>
    </subcellularLocation>
</comment>
<evidence type="ECO:0000256" key="3">
    <source>
        <dbReference type="ARBA" id="ARBA00014794"/>
    </source>
</evidence>
<reference evidence="7 8" key="1">
    <citation type="submission" date="2016-10" db="EMBL/GenBank/DDBJ databases">
        <authorList>
            <person name="Varghese N."/>
            <person name="Submissions S."/>
        </authorList>
    </citation>
    <scope>NUCLEOTIDE SEQUENCE [LARGE SCALE GENOMIC DNA]</scope>
    <source>
        <strain evidence="7 8">DSM 5563</strain>
    </source>
</reference>
<dbReference type="Gene3D" id="2.40.230.20">
    <property type="entry name" value="Nucleoside-specific channel-forming protein, Tsx-like"/>
    <property type="match status" value="1"/>
</dbReference>
<evidence type="ECO:0000313" key="7">
    <source>
        <dbReference type="EMBL" id="SFC82116.1"/>
    </source>
</evidence>
<dbReference type="SUPFAM" id="SSF111364">
    <property type="entry name" value="Tsx-like channel"/>
    <property type="match status" value="1"/>
</dbReference>
<dbReference type="Proteomes" id="UP000226420">
    <property type="component" value="Unassembled WGS sequence"/>
</dbReference>
<dbReference type="InterPro" id="IPR018013">
    <property type="entry name" value="Channel_Tsx-like"/>
</dbReference>
<comment type="similarity">
    <text evidence="2">Belongs to the nucleoside-specific channel-forming outer membrane porin (Tsx) (TC 1.B.10) family.</text>
</comment>
<name>A0AAJ4WAQ5_9GAMM</name>
<dbReference type="InterPro" id="IPR003055">
    <property type="entry name" value="Channel_Tsx"/>
</dbReference>
<evidence type="ECO:0000256" key="1">
    <source>
        <dbReference type="ARBA" id="ARBA00004442"/>
    </source>
</evidence>
<dbReference type="GO" id="GO:0005337">
    <property type="term" value="F:nucleoside transmembrane transporter activity"/>
    <property type="evidence" value="ECO:0007669"/>
    <property type="project" value="InterPro"/>
</dbReference>